<comment type="catalytic activity">
    <reaction evidence="1">
        <text>(7,8-dihydropterin-6-yl)methyl diphosphate + 4-aminobenzoate = 7,8-dihydropteroate + diphosphate</text>
        <dbReference type="Rhea" id="RHEA:19949"/>
        <dbReference type="ChEBI" id="CHEBI:17836"/>
        <dbReference type="ChEBI" id="CHEBI:17839"/>
        <dbReference type="ChEBI" id="CHEBI:33019"/>
        <dbReference type="ChEBI" id="CHEBI:72950"/>
        <dbReference type="EC" id="2.5.1.15"/>
    </reaction>
</comment>
<evidence type="ECO:0000259" key="16">
    <source>
        <dbReference type="PROSITE" id="PS50972"/>
    </source>
</evidence>
<dbReference type="Gene3D" id="3.30.70.560">
    <property type="entry name" value="7,8-Dihydro-6-hydroxymethylpterin-pyrophosphokinase HPPK"/>
    <property type="match status" value="1"/>
</dbReference>
<comment type="pathway">
    <text evidence="5">Cofactor biosynthesis; tetrahydrofolate biosynthesis; 2-amino-4-hydroxy-6-hydroxymethyl-7,8-dihydropteridine diphosphate from 7,8-dihydroneopterin triphosphate: step 4/4.</text>
</comment>
<dbReference type="SUPFAM" id="SSF51717">
    <property type="entry name" value="Dihydropteroate synthetase-like"/>
    <property type="match status" value="1"/>
</dbReference>
<reference evidence="17 18" key="1">
    <citation type="journal article" date="2018" name="Sci. Rep.">
        <title>Raphidocelis subcapitata (=Pseudokirchneriella subcapitata) provides an insight into genome evolution and environmental adaptations in the Sphaeropleales.</title>
        <authorList>
            <person name="Suzuki S."/>
            <person name="Yamaguchi H."/>
            <person name="Nakajima N."/>
            <person name="Kawachi M."/>
        </authorList>
    </citation>
    <scope>NUCLEOTIDE SEQUENCE [LARGE SCALE GENOMIC DNA]</scope>
    <source>
        <strain evidence="17 18">NIES-35</strain>
    </source>
</reference>
<dbReference type="STRING" id="307507.A0A2V0P7Y8"/>
<dbReference type="GO" id="GO:0005524">
    <property type="term" value="F:ATP binding"/>
    <property type="evidence" value="ECO:0007669"/>
    <property type="project" value="UniProtKB-KW"/>
</dbReference>
<dbReference type="PROSITE" id="PS50972">
    <property type="entry name" value="PTERIN_BINDING"/>
    <property type="match status" value="1"/>
</dbReference>
<keyword evidence="13" id="KW-0289">Folate biosynthesis</keyword>
<dbReference type="GO" id="GO:0004156">
    <property type="term" value="F:dihydropteroate synthase activity"/>
    <property type="evidence" value="ECO:0007669"/>
    <property type="project" value="UniProtKB-EC"/>
</dbReference>
<dbReference type="InterPro" id="IPR006390">
    <property type="entry name" value="DHP_synth_dom"/>
</dbReference>
<feature type="region of interest" description="Disordered" evidence="15">
    <location>
        <begin position="35"/>
        <end position="60"/>
    </location>
</feature>
<keyword evidence="11" id="KW-0067">ATP-binding</keyword>
<gene>
    <name evidence="17" type="ORF">Rsub_06219</name>
</gene>
<evidence type="ECO:0000256" key="14">
    <source>
        <dbReference type="ARBA" id="ARBA00023268"/>
    </source>
</evidence>
<dbReference type="GO" id="GO:0046656">
    <property type="term" value="P:folic acid biosynthetic process"/>
    <property type="evidence" value="ECO:0007669"/>
    <property type="project" value="UniProtKB-KW"/>
</dbReference>
<dbReference type="PROSITE" id="PS00792">
    <property type="entry name" value="DHPS_1"/>
    <property type="match status" value="1"/>
</dbReference>
<protein>
    <recommendedName>
        <fullName evidence="16">Pterin-binding domain-containing protein</fullName>
    </recommendedName>
</protein>
<keyword evidence="7" id="KW-0808">Transferase</keyword>
<evidence type="ECO:0000256" key="4">
    <source>
        <dbReference type="ARBA" id="ARBA00004763"/>
    </source>
</evidence>
<organism evidence="17 18">
    <name type="scientific">Raphidocelis subcapitata</name>
    <dbReference type="NCBI Taxonomy" id="307507"/>
    <lineage>
        <taxon>Eukaryota</taxon>
        <taxon>Viridiplantae</taxon>
        <taxon>Chlorophyta</taxon>
        <taxon>core chlorophytes</taxon>
        <taxon>Chlorophyceae</taxon>
        <taxon>CS clade</taxon>
        <taxon>Sphaeropleales</taxon>
        <taxon>Selenastraceae</taxon>
        <taxon>Raphidocelis</taxon>
    </lineage>
</organism>
<comment type="pathway">
    <text evidence="4">Cofactor biosynthesis; tetrahydrofolate biosynthesis; 7,8-dihydrofolate from 2-amino-4-hydroxy-6-hydroxymethyl-7,8-dihydropteridine diphosphate and 4-aminobenzoate: step 1/2.</text>
</comment>
<dbReference type="FunFam" id="3.20.20.20:FF:000006">
    <property type="entry name" value="Dihydropteroate synthase"/>
    <property type="match status" value="1"/>
</dbReference>
<dbReference type="InterPro" id="IPR035907">
    <property type="entry name" value="Hppk_sf"/>
</dbReference>
<dbReference type="PROSITE" id="PS00793">
    <property type="entry name" value="DHPS_2"/>
    <property type="match status" value="1"/>
</dbReference>
<evidence type="ECO:0000313" key="18">
    <source>
        <dbReference type="Proteomes" id="UP000247498"/>
    </source>
</evidence>
<evidence type="ECO:0000256" key="10">
    <source>
        <dbReference type="ARBA" id="ARBA00022777"/>
    </source>
</evidence>
<feature type="domain" description="Pterin-binding" evidence="16">
    <location>
        <begin position="257"/>
        <end position="523"/>
    </location>
</feature>
<dbReference type="GO" id="GO:0003848">
    <property type="term" value="F:2-amino-4-hydroxy-6-hydroxymethyldihydropteridine diphosphokinase activity"/>
    <property type="evidence" value="ECO:0007669"/>
    <property type="project" value="UniProtKB-EC"/>
</dbReference>
<evidence type="ECO:0000256" key="5">
    <source>
        <dbReference type="ARBA" id="ARBA00005051"/>
    </source>
</evidence>
<dbReference type="Proteomes" id="UP000247498">
    <property type="component" value="Unassembled WGS sequence"/>
</dbReference>
<dbReference type="CDD" id="cd00739">
    <property type="entry name" value="DHPS"/>
    <property type="match status" value="1"/>
</dbReference>
<dbReference type="GO" id="GO:0016301">
    <property type="term" value="F:kinase activity"/>
    <property type="evidence" value="ECO:0007669"/>
    <property type="project" value="UniProtKB-KW"/>
</dbReference>
<dbReference type="InterPro" id="IPR000489">
    <property type="entry name" value="Pterin-binding_dom"/>
</dbReference>
<dbReference type="PANTHER" id="PTHR20941">
    <property type="entry name" value="FOLATE SYNTHESIS PROTEINS"/>
    <property type="match status" value="1"/>
</dbReference>
<dbReference type="NCBIfam" id="TIGR01496">
    <property type="entry name" value="DHPS"/>
    <property type="match status" value="1"/>
</dbReference>
<keyword evidence="8" id="KW-0479">Metal-binding</keyword>
<dbReference type="UniPathway" id="UPA00077">
    <property type="reaction ID" value="UER00155"/>
</dbReference>
<accession>A0A2V0P7Y8</accession>
<dbReference type="InParanoid" id="A0A2V0P7Y8"/>
<evidence type="ECO:0000256" key="6">
    <source>
        <dbReference type="ARBA" id="ARBA00009951"/>
    </source>
</evidence>
<keyword evidence="10" id="KW-0418">Kinase</keyword>
<evidence type="ECO:0000256" key="2">
    <source>
        <dbReference type="ARBA" id="ARBA00000198"/>
    </source>
</evidence>
<evidence type="ECO:0000256" key="15">
    <source>
        <dbReference type="SAM" id="MobiDB-lite"/>
    </source>
</evidence>
<dbReference type="PANTHER" id="PTHR20941:SF1">
    <property type="entry name" value="FOLIC ACID SYNTHESIS PROTEIN FOL1"/>
    <property type="match status" value="1"/>
</dbReference>
<keyword evidence="14" id="KW-0511">Multifunctional enzyme</keyword>
<dbReference type="InterPro" id="IPR000550">
    <property type="entry name" value="Hppk"/>
</dbReference>
<dbReference type="PROSITE" id="PS00794">
    <property type="entry name" value="HPPK"/>
    <property type="match status" value="1"/>
</dbReference>
<sequence>MALRRGLVRALQPASQLSALQQQLLQCQQQQLSQQQQQQPSNASRMAAHRHASTSGGAGGPDAAHEVVIALGSNQGNRVENVVAGIKALNKYGIKVCRTSLLYETSPMHVTDQAPFINAALLATTDLPPLQLLYDLKQIEKATGRDLTTGQRWGPRPLDLDIIFYGPQTIDHEVLTIPHVRWTQRPFVQAPLFDLLQPADVERGHIIEEDPAASVLPRLREAAALWEAGGGEAQVGQPGLCRVLPIGQQIWELGSVSHIMGILNLTPDSFSDGGAHPSVSAAVEAARAMVRAGAGIVDIGGQSTRPGSQRLSPEEELARIIPVLRALRQDSEMVHAPVSVDTYYSSVAAAAAAEGADLINDISGGALDPEMLPTAARLGLPIVLMHMRGSPDTMFEPPNTEYDCVWRDVGRELAARAETAAAAGVPAFHMVLDPGLGFSKTQRQSAELLGKLAEMRKEGLPGVAGRLPLLVGPSRKRFIGSITGRTEPSERDLGTAAACVVAAAQGGEIMRVHNVGMVREALRVVDCVYRGTPLVRLESTEASLPVHPGRTGEAAR</sequence>
<evidence type="ECO:0000256" key="12">
    <source>
        <dbReference type="ARBA" id="ARBA00022842"/>
    </source>
</evidence>
<evidence type="ECO:0000313" key="17">
    <source>
        <dbReference type="EMBL" id="GBF93970.1"/>
    </source>
</evidence>
<dbReference type="InterPro" id="IPR011005">
    <property type="entry name" value="Dihydropteroate_synth-like_sf"/>
</dbReference>
<dbReference type="InterPro" id="IPR045031">
    <property type="entry name" value="DHP_synth-like"/>
</dbReference>
<dbReference type="Pfam" id="PF00809">
    <property type="entry name" value="Pterin_bind"/>
    <property type="match status" value="1"/>
</dbReference>
<dbReference type="GO" id="GO:0046654">
    <property type="term" value="P:tetrahydrofolate biosynthetic process"/>
    <property type="evidence" value="ECO:0007669"/>
    <property type="project" value="UniProtKB-UniPathway"/>
</dbReference>
<dbReference type="OrthoDB" id="615426at2759"/>
<keyword evidence="18" id="KW-1185">Reference proteome</keyword>
<comment type="similarity">
    <text evidence="6">In the C-terminal section; belongs to the DHPS family.</text>
</comment>
<evidence type="ECO:0000256" key="8">
    <source>
        <dbReference type="ARBA" id="ARBA00022723"/>
    </source>
</evidence>
<comment type="cofactor">
    <cofactor evidence="3">
        <name>Mg(2+)</name>
        <dbReference type="ChEBI" id="CHEBI:18420"/>
    </cofactor>
</comment>
<evidence type="ECO:0000256" key="9">
    <source>
        <dbReference type="ARBA" id="ARBA00022741"/>
    </source>
</evidence>
<dbReference type="EMBL" id="BDRX01000046">
    <property type="protein sequence ID" value="GBF93970.1"/>
    <property type="molecule type" value="Genomic_DNA"/>
</dbReference>
<dbReference type="Pfam" id="PF01288">
    <property type="entry name" value="HPPK"/>
    <property type="match status" value="1"/>
</dbReference>
<proteinExistence type="inferred from homology"/>
<comment type="catalytic activity">
    <reaction evidence="2">
        <text>6-hydroxymethyl-7,8-dihydropterin + ATP = (7,8-dihydropterin-6-yl)methyl diphosphate + AMP + H(+)</text>
        <dbReference type="Rhea" id="RHEA:11412"/>
        <dbReference type="ChEBI" id="CHEBI:15378"/>
        <dbReference type="ChEBI" id="CHEBI:30616"/>
        <dbReference type="ChEBI" id="CHEBI:44841"/>
        <dbReference type="ChEBI" id="CHEBI:72950"/>
        <dbReference type="ChEBI" id="CHEBI:456215"/>
        <dbReference type="EC" id="2.7.6.3"/>
    </reaction>
</comment>
<name>A0A2V0P7Y8_9CHLO</name>
<dbReference type="SUPFAM" id="SSF55083">
    <property type="entry name" value="6-hydroxymethyl-7,8-dihydropterin pyrophosphokinase, HPPK"/>
    <property type="match status" value="1"/>
</dbReference>
<evidence type="ECO:0000256" key="11">
    <source>
        <dbReference type="ARBA" id="ARBA00022840"/>
    </source>
</evidence>
<evidence type="ECO:0000256" key="3">
    <source>
        <dbReference type="ARBA" id="ARBA00001946"/>
    </source>
</evidence>
<keyword evidence="12" id="KW-0460">Magnesium</keyword>
<dbReference type="FunCoup" id="A0A2V0P7Y8">
    <property type="interactions" value="790"/>
</dbReference>
<dbReference type="GO" id="GO:0046872">
    <property type="term" value="F:metal ion binding"/>
    <property type="evidence" value="ECO:0007669"/>
    <property type="project" value="UniProtKB-KW"/>
</dbReference>
<dbReference type="CDD" id="cd00483">
    <property type="entry name" value="HPPK"/>
    <property type="match status" value="1"/>
</dbReference>
<keyword evidence="9" id="KW-0547">Nucleotide-binding</keyword>
<evidence type="ECO:0000256" key="1">
    <source>
        <dbReference type="ARBA" id="ARBA00000012"/>
    </source>
</evidence>
<evidence type="ECO:0000256" key="13">
    <source>
        <dbReference type="ARBA" id="ARBA00022909"/>
    </source>
</evidence>
<dbReference type="Gene3D" id="3.20.20.20">
    <property type="entry name" value="Dihydropteroate synthase-like"/>
    <property type="match status" value="1"/>
</dbReference>
<dbReference type="NCBIfam" id="TIGR01498">
    <property type="entry name" value="folK"/>
    <property type="match status" value="1"/>
</dbReference>
<evidence type="ECO:0000256" key="7">
    <source>
        <dbReference type="ARBA" id="ARBA00022679"/>
    </source>
</evidence>
<dbReference type="AlphaFoldDB" id="A0A2V0P7Y8"/>
<comment type="caution">
    <text evidence="17">The sequence shown here is derived from an EMBL/GenBank/DDBJ whole genome shotgun (WGS) entry which is preliminary data.</text>
</comment>